<accession>A0A1G9PRX3</accession>
<reference evidence="4 5" key="1">
    <citation type="submission" date="2016-10" db="EMBL/GenBank/DDBJ databases">
        <authorList>
            <person name="de Groot N.N."/>
        </authorList>
    </citation>
    <scope>NUCLEOTIDE SEQUENCE [LARGE SCALE GENOMIC DNA]</scope>
    <source>
        <strain evidence="4 5">DSM 16077</strain>
    </source>
</reference>
<keyword evidence="5" id="KW-1185">Reference proteome</keyword>
<gene>
    <name evidence="4" type="ORF">SAMN04488568_1048</name>
</gene>
<protein>
    <submittedName>
        <fullName evidence="4">Acetyltransferase (GNAT) family protein</fullName>
    </submittedName>
</protein>
<dbReference type="EMBL" id="FNHG01000004">
    <property type="protein sequence ID" value="SDM01536.1"/>
    <property type="molecule type" value="Genomic_DNA"/>
</dbReference>
<dbReference type="GO" id="GO:0016747">
    <property type="term" value="F:acyltransferase activity, transferring groups other than amino-acyl groups"/>
    <property type="evidence" value="ECO:0007669"/>
    <property type="project" value="InterPro"/>
</dbReference>
<dbReference type="Pfam" id="PF00583">
    <property type="entry name" value="Acetyltransf_1"/>
    <property type="match status" value="1"/>
</dbReference>
<proteinExistence type="predicted"/>
<evidence type="ECO:0000259" key="3">
    <source>
        <dbReference type="PROSITE" id="PS51186"/>
    </source>
</evidence>
<evidence type="ECO:0000256" key="2">
    <source>
        <dbReference type="ARBA" id="ARBA00023315"/>
    </source>
</evidence>
<evidence type="ECO:0000256" key="1">
    <source>
        <dbReference type="ARBA" id="ARBA00022679"/>
    </source>
</evidence>
<sequence length="180" mass="18892">MSGAPHIRALTAEDIAVRLDEFCDLLLDIVGGGASIGFMAPLSAERARLFWQGIIASVERGERILLAATDGEGGRVTGSVQLVLAQPDNQPHRGDVSKMLVHSSARRQGLGAALLAAVETAALEAGKTLLVLDTVPGTPADRLYHRAGWTALGVIPGYALMPDGAACDTRLFWRQLGPAS</sequence>
<evidence type="ECO:0000313" key="4">
    <source>
        <dbReference type="EMBL" id="SDM01536.1"/>
    </source>
</evidence>
<keyword evidence="1 4" id="KW-0808">Transferase</keyword>
<dbReference type="PROSITE" id="PS51186">
    <property type="entry name" value="GNAT"/>
    <property type="match status" value="1"/>
</dbReference>
<feature type="domain" description="N-acetyltransferase" evidence="3">
    <location>
        <begin position="5"/>
        <end position="174"/>
    </location>
</feature>
<name>A0A1G9PRX3_9PROT</name>
<dbReference type="STRING" id="144026.SAMN04488568_1048"/>
<dbReference type="OrthoDB" id="3389160at2"/>
<evidence type="ECO:0000313" key="5">
    <source>
        <dbReference type="Proteomes" id="UP000199759"/>
    </source>
</evidence>
<dbReference type="CDD" id="cd04301">
    <property type="entry name" value="NAT_SF"/>
    <property type="match status" value="1"/>
</dbReference>
<dbReference type="InterPro" id="IPR050832">
    <property type="entry name" value="Bact_Acetyltransf"/>
</dbReference>
<keyword evidence="2" id="KW-0012">Acyltransferase</keyword>
<organism evidence="4 5">
    <name type="scientific">Maricaulis salignorans</name>
    <dbReference type="NCBI Taxonomy" id="144026"/>
    <lineage>
        <taxon>Bacteria</taxon>
        <taxon>Pseudomonadati</taxon>
        <taxon>Pseudomonadota</taxon>
        <taxon>Alphaproteobacteria</taxon>
        <taxon>Maricaulales</taxon>
        <taxon>Maricaulaceae</taxon>
        <taxon>Maricaulis</taxon>
    </lineage>
</organism>
<dbReference type="InterPro" id="IPR000182">
    <property type="entry name" value="GNAT_dom"/>
</dbReference>
<dbReference type="AlphaFoldDB" id="A0A1G9PRX3"/>
<dbReference type="SUPFAM" id="SSF55729">
    <property type="entry name" value="Acyl-CoA N-acyltransferases (Nat)"/>
    <property type="match status" value="1"/>
</dbReference>
<dbReference type="InterPro" id="IPR016181">
    <property type="entry name" value="Acyl_CoA_acyltransferase"/>
</dbReference>
<dbReference type="PANTHER" id="PTHR43877">
    <property type="entry name" value="AMINOALKYLPHOSPHONATE N-ACETYLTRANSFERASE-RELATED-RELATED"/>
    <property type="match status" value="1"/>
</dbReference>
<dbReference type="Gene3D" id="3.40.630.30">
    <property type="match status" value="1"/>
</dbReference>
<dbReference type="Proteomes" id="UP000199759">
    <property type="component" value="Unassembled WGS sequence"/>
</dbReference>
<dbReference type="RefSeq" id="WP_091767596.1">
    <property type="nucleotide sequence ID" value="NZ_FNHG01000004.1"/>
</dbReference>